<sequence length="630" mass="67492">MGRWEPDARGRLMAAAVELFLERGYDATTVADIADRAGLTERTFFRHYGDKREVLFAGPVDVHDVLRTGVVTSTRPGVAPLTLVAGALDAVCALLQGDRERSRRRQQVIDAHDVLRERELIKLAAMADTIAQALRGQGVADPAASLAAEAGLAAFKVGWEQWMTDDSGGRDLTDHVRGCLDGLVGLAGGSPAPQSPTQAQATTKTRTQPVKDSPPPRGPPRVSPTHERPDATTASVVVLGLGPAGRSVTHLLARAGVDVVAVDTAPDRPWRPTYAAWHDELPAWLPPTVVSTTSPARAFATSEHELARRYCVLDTVGLQQHLSLGGARVVAARVLDADAHRVHLDDGTALTADLVVDARGSRPDPTLAQQTAIGVVLPRSSAPMLEQTWFMDWRRDNGTGPGDPPSFLYVVPLDDEHVLVEETCLVGRPALGFDELRRRLHTRLAARGIRLTGDEREEHVRFAVEAPAAPADPTTPTSTARMPGGRRPTTLRLGARGGLMHPATGYSVALALDVAERVATAVADGTTTASDLEALVWPRPARRVQALRAIGLTTLLRLPADGVAQFFEAFFRLPTALQRGYLTDRDHPALTLASMASMAARLPPSLTKIAVTSALPALPSTASVTRRRVR</sequence>
<dbReference type="Pfam" id="PF05834">
    <property type="entry name" value="Lycopene_cycl"/>
    <property type="match status" value="1"/>
</dbReference>
<dbReference type="Proteomes" id="UP000590811">
    <property type="component" value="Unassembled WGS sequence"/>
</dbReference>
<evidence type="ECO:0000313" key="6">
    <source>
        <dbReference type="Proteomes" id="UP000590811"/>
    </source>
</evidence>
<dbReference type="InterPro" id="IPR001647">
    <property type="entry name" value="HTH_TetR"/>
</dbReference>
<accession>A0A839PW91</accession>
<feature type="DNA-binding region" description="H-T-H motif" evidence="2">
    <location>
        <begin position="29"/>
        <end position="48"/>
    </location>
</feature>
<evidence type="ECO:0000256" key="1">
    <source>
        <dbReference type="ARBA" id="ARBA00023125"/>
    </source>
</evidence>
<evidence type="ECO:0000313" key="5">
    <source>
        <dbReference type="EMBL" id="MBB2988350.1"/>
    </source>
</evidence>
<evidence type="ECO:0000259" key="4">
    <source>
        <dbReference type="PROSITE" id="PS50977"/>
    </source>
</evidence>
<dbReference type="AlphaFoldDB" id="A0A839PW91"/>
<dbReference type="EMBL" id="JACHVT010000010">
    <property type="protein sequence ID" value="MBB2988350.1"/>
    <property type="molecule type" value="Genomic_DNA"/>
</dbReference>
<evidence type="ECO:0000256" key="2">
    <source>
        <dbReference type="PROSITE-ProRule" id="PRU00335"/>
    </source>
</evidence>
<feature type="domain" description="HTH tetR-type" evidence="4">
    <location>
        <begin position="6"/>
        <end position="66"/>
    </location>
</feature>
<dbReference type="RefSeq" id="WP_184511325.1">
    <property type="nucleotide sequence ID" value="NZ_JACHVT010000010.1"/>
</dbReference>
<protein>
    <submittedName>
        <fullName evidence="5">Lycopene cyclase-like protein</fullName>
    </submittedName>
</protein>
<dbReference type="InterPro" id="IPR009057">
    <property type="entry name" value="Homeodomain-like_sf"/>
</dbReference>
<dbReference type="Gene3D" id="1.10.357.10">
    <property type="entry name" value="Tetracycline Repressor, domain 2"/>
    <property type="match status" value="1"/>
</dbReference>
<dbReference type="SUPFAM" id="SSF51905">
    <property type="entry name" value="FAD/NAD(P)-binding domain"/>
    <property type="match status" value="1"/>
</dbReference>
<dbReference type="InterPro" id="IPR036188">
    <property type="entry name" value="FAD/NAD-bd_sf"/>
</dbReference>
<organism evidence="5 6">
    <name type="scientific">Terracoccus luteus</name>
    <dbReference type="NCBI Taxonomy" id="53356"/>
    <lineage>
        <taxon>Bacteria</taxon>
        <taxon>Bacillati</taxon>
        <taxon>Actinomycetota</taxon>
        <taxon>Actinomycetes</taxon>
        <taxon>Micrococcales</taxon>
        <taxon>Intrasporangiaceae</taxon>
        <taxon>Terracoccus</taxon>
    </lineage>
</organism>
<feature type="compositionally biased region" description="Pro residues" evidence="3">
    <location>
        <begin position="212"/>
        <end position="222"/>
    </location>
</feature>
<dbReference type="PANTHER" id="PTHR39757">
    <property type="match status" value="1"/>
</dbReference>
<dbReference type="PANTHER" id="PTHR39757:SF5">
    <property type="entry name" value="OS02G0190600 PROTEIN"/>
    <property type="match status" value="1"/>
</dbReference>
<dbReference type="Gene3D" id="3.50.50.60">
    <property type="entry name" value="FAD/NAD(P)-binding domain"/>
    <property type="match status" value="1"/>
</dbReference>
<reference evidence="5 6" key="1">
    <citation type="submission" date="2020-08" db="EMBL/GenBank/DDBJ databases">
        <title>Genomic Encyclopedia of Type Strains, Phase IV (KMG-V): Genome sequencing to study the core and pangenomes of soil and plant-associated prokaryotes.</title>
        <authorList>
            <person name="Whitman W."/>
        </authorList>
    </citation>
    <scope>NUCLEOTIDE SEQUENCE [LARGE SCALE GENOMIC DNA]</scope>
    <source>
        <strain evidence="5 6">B3ACCR2</strain>
    </source>
</reference>
<comment type="caution">
    <text evidence="5">The sequence shown here is derived from an EMBL/GenBank/DDBJ whole genome shotgun (WGS) entry which is preliminary data.</text>
</comment>
<dbReference type="PRINTS" id="PR00469">
    <property type="entry name" value="PNDRDTASEII"/>
</dbReference>
<keyword evidence="1 2" id="KW-0238">DNA-binding</keyword>
<dbReference type="Pfam" id="PF00440">
    <property type="entry name" value="TetR_N"/>
    <property type="match status" value="1"/>
</dbReference>
<dbReference type="PROSITE" id="PS50977">
    <property type="entry name" value="HTH_TETR_2"/>
    <property type="match status" value="1"/>
</dbReference>
<proteinExistence type="predicted"/>
<dbReference type="GO" id="GO:0003677">
    <property type="term" value="F:DNA binding"/>
    <property type="evidence" value="ECO:0007669"/>
    <property type="project" value="UniProtKB-UniRule"/>
</dbReference>
<feature type="compositionally biased region" description="Low complexity" evidence="3">
    <location>
        <begin position="197"/>
        <end position="211"/>
    </location>
</feature>
<evidence type="ECO:0000256" key="3">
    <source>
        <dbReference type="SAM" id="MobiDB-lite"/>
    </source>
</evidence>
<feature type="region of interest" description="Disordered" evidence="3">
    <location>
        <begin position="186"/>
        <end position="230"/>
    </location>
</feature>
<gene>
    <name evidence="5" type="ORF">FHW14_003544</name>
</gene>
<dbReference type="SUPFAM" id="SSF46689">
    <property type="entry name" value="Homeodomain-like"/>
    <property type="match status" value="1"/>
</dbReference>
<dbReference type="PRINTS" id="PR00455">
    <property type="entry name" value="HTHTETR"/>
</dbReference>
<name>A0A839PW91_9MICO</name>